<feature type="chain" id="PRO_5045489955" description="TNase-like domain-containing protein" evidence="2">
    <location>
        <begin position="23"/>
        <end position="228"/>
    </location>
</feature>
<name>A0ABT7M2G4_9PSEU</name>
<dbReference type="InterPro" id="IPR035437">
    <property type="entry name" value="SNase_OB-fold_sf"/>
</dbReference>
<sequence>MRTAYKVWSGIAAGVFCLVAIGDLSNNGTPSTTAAAPAAVTAPAPATYAPAVAAPAPVAPTQPDGDTVTVSDVIDGESFVADGQKIRVLGIDACEVSTYGGKQAKETAETFLEGQQVTLRAEPGVEKDKNGRLLRYVDLSSGDFGTLAVVYDHTGVDSASEADPTYLSDLRSADPNGRTCSAPPSTSSSSSDSSDDDDDVYVPLPRRGDNGLPDGALTGGFCAKKWWC</sequence>
<accession>A0ABT7M2G4</accession>
<dbReference type="EMBL" id="JASVWF010000001">
    <property type="protein sequence ID" value="MDL5154616.1"/>
    <property type="molecule type" value="Genomic_DNA"/>
</dbReference>
<organism evidence="3 4">
    <name type="scientific">Actinomycetospora termitidis</name>
    <dbReference type="NCBI Taxonomy" id="3053470"/>
    <lineage>
        <taxon>Bacteria</taxon>
        <taxon>Bacillati</taxon>
        <taxon>Actinomycetota</taxon>
        <taxon>Actinomycetes</taxon>
        <taxon>Pseudonocardiales</taxon>
        <taxon>Pseudonocardiaceae</taxon>
        <taxon>Actinomycetospora</taxon>
    </lineage>
</organism>
<keyword evidence="2" id="KW-0732">Signal</keyword>
<evidence type="ECO:0000313" key="3">
    <source>
        <dbReference type="EMBL" id="MDL5154616.1"/>
    </source>
</evidence>
<dbReference type="Gene3D" id="2.40.50.90">
    <property type="match status" value="1"/>
</dbReference>
<dbReference type="SUPFAM" id="SSF50199">
    <property type="entry name" value="Staphylococcal nuclease"/>
    <property type="match status" value="1"/>
</dbReference>
<protein>
    <recommendedName>
        <fullName evidence="5">TNase-like domain-containing protein</fullName>
    </recommendedName>
</protein>
<keyword evidence="4" id="KW-1185">Reference proteome</keyword>
<dbReference type="RefSeq" id="WP_286050650.1">
    <property type="nucleotide sequence ID" value="NZ_JASVWF010000001.1"/>
</dbReference>
<dbReference type="Proteomes" id="UP001231924">
    <property type="component" value="Unassembled WGS sequence"/>
</dbReference>
<reference evidence="3 4" key="1">
    <citation type="submission" date="2023-06" db="EMBL/GenBank/DDBJ databases">
        <title>Actinomycetospora Odt1-22.</title>
        <authorList>
            <person name="Supong K."/>
        </authorList>
    </citation>
    <scope>NUCLEOTIDE SEQUENCE [LARGE SCALE GENOMIC DNA]</scope>
    <source>
        <strain evidence="3 4">Odt1-22</strain>
    </source>
</reference>
<feature type="signal peptide" evidence="2">
    <location>
        <begin position="1"/>
        <end position="22"/>
    </location>
</feature>
<evidence type="ECO:0000256" key="1">
    <source>
        <dbReference type="SAM" id="MobiDB-lite"/>
    </source>
</evidence>
<proteinExistence type="predicted"/>
<evidence type="ECO:0000256" key="2">
    <source>
        <dbReference type="SAM" id="SignalP"/>
    </source>
</evidence>
<gene>
    <name evidence="3" type="ORF">QRT03_01485</name>
</gene>
<evidence type="ECO:0000313" key="4">
    <source>
        <dbReference type="Proteomes" id="UP001231924"/>
    </source>
</evidence>
<feature type="region of interest" description="Disordered" evidence="1">
    <location>
        <begin position="170"/>
        <end position="209"/>
    </location>
</feature>
<comment type="caution">
    <text evidence="3">The sequence shown here is derived from an EMBL/GenBank/DDBJ whole genome shotgun (WGS) entry which is preliminary data.</text>
</comment>
<evidence type="ECO:0008006" key="5">
    <source>
        <dbReference type="Google" id="ProtNLM"/>
    </source>
</evidence>